<dbReference type="STRING" id="930991.A0A0D0DIW6"/>
<dbReference type="GO" id="GO:0004523">
    <property type="term" value="F:RNA-DNA hybrid ribonuclease activity"/>
    <property type="evidence" value="ECO:0007669"/>
    <property type="project" value="InterPro"/>
</dbReference>
<dbReference type="PROSITE" id="PS50879">
    <property type="entry name" value="RNASE_H_1"/>
    <property type="match status" value="1"/>
</dbReference>
<proteinExistence type="predicted"/>
<reference evidence="3" key="2">
    <citation type="submission" date="2015-01" db="EMBL/GenBank/DDBJ databases">
        <title>Evolutionary Origins and Diversification of the Mycorrhizal Mutualists.</title>
        <authorList>
            <consortium name="DOE Joint Genome Institute"/>
            <consortium name="Mycorrhizal Genomics Consortium"/>
            <person name="Kohler A."/>
            <person name="Kuo A."/>
            <person name="Nagy L.G."/>
            <person name="Floudas D."/>
            <person name="Copeland A."/>
            <person name="Barry K.W."/>
            <person name="Cichocki N."/>
            <person name="Veneault-Fourrey C."/>
            <person name="LaButti K."/>
            <person name="Lindquist E.A."/>
            <person name="Lipzen A."/>
            <person name="Lundell T."/>
            <person name="Morin E."/>
            <person name="Murat C."/>
            <person name="Riley R."/>
            <person name="Ohm R."/>
            <person name="Sun H."/>
            <person name="Tunlid A."/>
            <person name="Henrissat B."/>
            <person name="Grigoriev I.V."/>
            <person name="Hibbett D.S."/>
            <person name="Martin F."/>
        </authorList>
    </citation>
    <scope>NUCLEOTIDE SEQUENCE [LARGE SCALE GENOMIC DNA]</scope>
    <source>
        <strain evidence="3">Ve08.2h10</strain>
    </source>
</reference>
<dbReference type="EMBL" id="KN825781">
    <property type="protein sequence ID" value="KIK81534.1"/>
    <property type="molecule type" value="Genomic_DNA"/>
</dbReference>
<evidence type="ECO:0000259" key="1">
    <source>
        <dbReference type="PROSITE" id="PS50879"/>
    </source>
</evidence>
<sequence length="220" mass="24358">MLYGIDIWGTDLIGKGKGKKENGWGARGFGKKVERVQRLATILVTGGMSMTATDLLNASTNFLPAQLQICHLCHRATLQMAMLSPPHPLSSALAGAKCNCKRHKSPLHRLLAEFSIDPQTMEKIIPLWHYPKWQPDTIIDTKDDEAEAVLQDILAEEEEEVCLYSDGSGLEGGISRAAVLRRGGEKKKSLRFYLGKAMEHTVYEGELVGMILALELLKEE</sequence>
<accession>A0A0D0DIW6</accession>
<protein>
    <submittedName>
        <fullName evidence="2">Unplaced genomic scaffold scaffold_959, whole genome shotgun sequence</fullName>
    </submittedName>
</protein>
<dbReference type="Proteomes" id="UP000054538">
    <property type="component" value="Unassembled WGS sequence"/>
</dbReference>
<keyword evidence="3" id="KW-1185">Reference proteome</keyword>
<feature type="domain" description="RNase H type-1" evidence="1">
    <location>
        <begin position="157"/>
        <end position="220"/>
    </location>
</feature>
<evidence type="ECO:0000313" key="3">
    <source>
        <dbReference type="Proteomes" id="UP000054538"/>
    </source>
</evidence>
<dbReference type="GO" id="GO:0003676">
    <property type="term" value="F:nucleic acid binding"/>
    <property type="evidence" value="ECO:0007669"/>
    <property type="project" value="InterPro"/>
</dbReference>
<dbReference type="OrthoDB" id="2653390at2759"/>
<dbReference type="AlphaFoldDB" id="A0A0D0DIW6"/>
<evidence type="ECO:0000313" key="2">
    <source>
        <dbReference type="EMBL" id="KIK81534.1"/>
    </source>
</evidence>
<dbReference type="HOGENOM" id="CLU_109468_0_0_1"/>
<gene>
    <name evidence="2" type="ORF">PAXRUDRAFT_155910</name>
</gene>
<organism evidence="2 3">
    <name type="scientific">Paxillus rubicundulus Ve08.2h10</name>
    <dbReference type="NCBI Taxonomy" id="930991"/>
    <lineage>
        <taxon>Eukaryota</taxon>
        <taxon>Fungi</taxon>
        <taxon>Dikarya</taxon>
        <taxon>Basidiomycota</taxon>
        <taxon>Agaricomycotina</taxon>
        <taxon>Agaricomycetes</taxon>
        <taxon>Agaricomycetidae</taxon>
        <taxon>Boletales</taxon>
        <taxon>Paxilineae</taxon>
        <taxon>Paxillaceae</taxon>
        <taxon>Paxillus</taxon>
    </lineage>
</organism>
<reference evidence="2 3" key="1">
    <citation type="submission" date="2014-04" db="EMBL/GenBank/DDBJ databases">
        <authorList>
            <consortium name="DOE Joint Genome Institute"/>
            <person name="Kuo A."/>
            <person name="Kohler A."/>
            <person name="Jargeat P."/>
            <person name="Nagy L.G."/>
            <person name="Floudas D."/>
            <person name="Copeland A."/>
            <person name="Barry K.W."/>
            <person name="Cichocki N."/>
            <person name="Veneault-Fourrey C."/>
            <person name="LaButti K."/>
            <person name="Lindquist E.A."/>
            <person name="Lipzen A."/>
            <person name="Lundell T."/>
            <person name="Morin E."/>
            <person name="Murat C."/>
            <person name="Sun H."/>
            <person name="Tunlid A."/>
            <person name="Henrissat B."/>
            <person name="Grigoriev I.V."/>
            <person name="Hibbett D.S."/>
            <person name="Martin F."/>
            <person name="Nordberg H.P."/>
            <person name="Cantor M.N."/>
            <person name="Hua S.X."/>
        </authorList>
    </citation>
    <scope>NUCLEOTIDE SEQUENCE [LARGE SCALE GENOMIC DNA]</scope>
    <source>
        <strain evidence="2 3">Ve08.2h10</strain>
    </source>
</reference>
<dbReference type="InterPro" id="IPR002156">
    <property type="entry name" value="RNaseH_domain"/>
</dbReference>
<name>A0A0D0DIW6_9AGAM</name>
<dbReference type="InParanoid" id="A0A0D0DIW6"/>